<reference evidence="2 3" key="1">
    <citation type="submission" date="2014-02" db="EMBL/GenBank/DDBJ databases">
        <authorList>
            <person name="Sibley D."/>
            <person name="Venepally P."/>
            <person name="Karamycheva S."/>
            <person name="Hadjithomas M."/>
            <person name="Khan A."/>
            <person name="Brunk B."/>
            <person name="Roos D."/>
            <person name="Caler E."/>
            <person name="Lorenzi H."/>
        </authorList>
    </citation>
    <scope>NUCLEOTIDE SEQUENCE [LARGE SCALE GENOMIC DNA]</scope>
    <source>
        <strain evidence="2 3">GAB2-2007-GAL-DOM2</strain>
    </source>
</reference>
<gene>
    <name evidence="2" type="ORF">TGDOM2_264175</name>
</gene>
<feature type="compositionally biased region" description="Low complexity" evidence="1">
    <location>
        <begin position="57"/>
        <end position="66"/>
    </location>
</feature>
<proteinExistence type="predicted"/>
<accession>A0A086JF61</accession>
<dbReference type="VEuPathDB" id="ToxoDB:TGDOM2_264175"/>
<dbReference type="Proteomes" id="UP000028837">
    <property type="component" value="Unassembled WGS sequence"/>
</dbReference>
<sequence>MMHQTQDCSGHEGEKNRLCGADGKKGGAAEEPRPSGLGRARVAAAKEAERENGSQQRAAHAINNRANRAKVLARFSRQTYERAPAKSVRDNPAGMLTANECMCHGNPHSCPTVHVRHFHGFALRKRTSYLHRRHP</sequence>
<evidence type="ECO:0000256" key="1">
    <source>
        <dbReference type="SAM" id="MobiDB-lite"/>
    </source>
</evidence>
<dbReference type="EMBL" id="AHZU02001592">
    <property type="protein sequence ID" value="KFG30779.1"/>
    <property type="molecule type" value="Genomic_DNA"/>
</dbReference>
<evidence type="ECO:0000313" key="2">
    <source>
        <dbReference type="EMBL" id="KFG30779.1"/>
    </source>
</evidence>
<protein>
    <submittedName>
        <fullName evidence="2">Uncharacterized protein</fullName>
    </submittedName>
</protein>
<dbReference type="AlphaFoldDB" id="A0A086JF61"/>
<name>A0A086JF61_TOXGO</name>
<organism evidence="2 3">
    <name type="scientific">Toxoplasma gondii GAB2-2007-GAL-DOM2</name>
    <dbReference type="NCBI Taxonomy" id="1130820"/>
    <lineage>
        <taxon>Eukaryota</taxon>
        <taxon>Sar</taxon>
        <taxon>Alveolata</taxon>
        <taxon>Apicomplexa</taxon>
        <taxon>Conoidasida</taxon>
        <taxon>Coccidia</taxon>
        <taxon>Eucoccidiorida</taxon>
        <taxon>Eimeriorina</taxon>
        <taxon>Sarcocystidae</taxon>
        <taxon>Toxoplasma</taxon>
    </lineage>
</organism>
<evidence type="ECO:0000313" key="3">
    <source>
        <dbReference type="Proteomes" id="UP000028837"/>
    </source>
</evidence>
<feature type="compositionally biased region" description="Basic and acidic residues" evidence="1">
    <location>
        <begin position="9"/>
        <end position="33"/>
    </location>
</feature>
<comment type="caution">
    <text evidence="2">The sequence shown here is derived from an EMBL/GenBank/DDBJ whole genome shotgun (WGS) entry which is preliminary data.</text>
</comment>
<feature type="region of interest" description="Disordered" evidence="1">
    <location>
        <begin position="1"/>
        <end position="67"/>
    </location>
</feature>